<feature type="region of interest" description="Disordered" evidence="1">
    <location>
        <begin position="46"/>
        <end position="79"/>
    </location>
</feature>
<dbReference type="KEGG" id="goq:ACH46_19315"/>
<dbReference type="GO" id="GO:0004803">
    <property type="term" value="F:transposase activity"/>
    <property type="evidence" value="ECO:0007669"/>
    <property type="project" value="InterPro"/>
</dbReference>
<dbReference type="GO" id="GO:0006313">
    <property type="term" value="P:DNA transposition"/>
    <property type="evidence" value="ECO:0007669"/>
    <property type="project" value="InterPro"/>
</dbReference>
<dbReference type="PANTHER" id="PTHR33215">
    <property type="entry name" value="PROTEIN DISTAL ANTENNA"/>
    <property type="match status" value="1"/>
</dbReference>
<dbReference type="InterPro" id="IPR051839">
    <property type="entry name" value="RD_transcriptional_regulator"/>
</dbReference>
<proteinExistence type="predicted"/>
<name>A0A0N9N6P8_9ACTN</name>
<dbReference type="Proteomes" id="UP000063789">
    <property type="component" value="Chromosome"/>
</dbReference>
<dbReference type="Pfam" id="PF01527">
    <property type="entry name" value="HTH_Tnp_1"/>
    <property type="match status" value="1"/>
</dbReference>
<dbReference type="GO" id="GO:0003677">
    <property type="term" value="F:DNA binding"/>
    <property type="evidence" value="ECO:0007669"/>
    <property type="project" value="InterPro"/>
</dbReference>
<dbReference type="EMBL" id="CP011853">
    <property type="protein sequence ID" value="ALG84910.1"/>
    <property type="molecule type" value="Genomic_DNA"/>
</dbReference>
<sequence length="119" mass="13479">MARKHYDEEFRRNAVDLYETTPGATVRSIAGDLGIERGTLRGWLDKYGTGRKTGADGTPTTSPLHRRTTDEVPDGETPEEELVRLRARVRALEVETTKLTTEREILRKAAKYFAGETNW</sequence>
<evidence type="ECO:0000313" key="3">
    <source>
        <dbReference type="EMBL" id="ALG86245.1"/>
    </source>
</evidence>
<dbReference type="InterPro" id="IPR009057">
    <property type="entry name" value="Homeodomain-like_sf"/>
</dbReference>
<evidence type="ECO:0000313" key="2">
    <source>
        <dbReference type="EMBL" id="ALG84910.1"/>
    </source>
</evidence>
<evidence type="ECO:0000313" key="4">
    <source>
        <dbReference type="Proteomes" id="UP000063789"/>
    </source>
</evidence>
<gene>
    <name evidence="2" type="ORF">ACH46_10915</name>
    <name evidence="3" type="ORF">ACH46_19315</name>
</gene>
<dbReference type="PATRIC" id="fig|1136941.3.peg.2224"/>
<dbReference type="SUPFAM" id="SSF46689">
    <property type="entry name" value="Homeodomain-like"/>
    <property type="match status" value="1"/>
</dbReference>
<dbReference type="InterPro" id="IPR002514">
    <property type="entry name" value="Transposase_8"/>
</dbReference>
<dbReference type="EMBL" id="CP011853">
    <property type="protein sequence ID" value="ALG86245.1"/>
    <property type="molecule type" value="Genomic_DNA"/>
</dbReference>
<dbReference type="AlphaFoldDB" id="A0A0N9N6P8"/>
<keyword evidence="4" id="KW-1185">Reference proteome</keyword>
<dbReference type="STRING" id="1136941.ACH46_10915"/>
<dbReference type="Gene3D" id="1.10.10.60">
    <property type="entry name" value="Homeodomain-like"/>
    <property type="match status" value="1"/>
</dbReference>
<reference evidence="3 4" key="2">
    <citation type="journal article" date="2017" name="Int. J. Syst. Evol. Microbiol.">
        <title>Gordonia phthalatica sp. nov., a di-n-butyl phthalate-degrading bacterium isolated from activated sludge.</title>
        <authorList>
            <person name="Jin D."/>
            <person name="Kong X."/>
            <person name="Jia M."/>
            <person name="Yu X."/>
            <person name="Wang X."/>
            <person name="Zhuang X."/>
            <person name="Deng Y."/>
            <person name="Bai Z."/>
        </authorList>
    </citation>
    <scope>NUCLEOTIDE SEQUENCE [LARGE SCALE GENOMIC DNA]</scope>
    <source>
        <strain evidence="3 4">QH-11</strain>
    </source>
</reference>
<evidence type="ECO:0000256" key="1">
    <source>
        <dbReference type="SAM" id="MobiDB-lite"/>
    </source>
</evidence>
<accession>A0A0N9N6P8</accession>
<organism evidence="3 4">
    <name type="scientific">Gordonia phthalatica</name>
    <dbReference type="NCBI Taxonomy" id="1136941"/>
    <lineage>
        <taxon>Bacteria</taxon>
        <taxon>Bacillati</taxon>
        <taxon>Actinomycetota</taxon>
        <taxon>Actinomycetes</taxon>
        <taxon>Mycobacteriales</taxon>
        <taxon>Gordoniaceae</taxon>
        <taxon>Gordonia</taxon>
    </lineage>
</organism>
<protein>
    <submittedName>
        <fullName evidence="3">Transposase</fullName>
    </submittedName>
</protein>
<dbReference type="PANTHER" id="PTHR33215:SF13">
    <property type="entry name" value="PROTEIN DISTAL ANTENNA"/>
    <property type="match status" value="1"/>
</dbReference>
<reference evidence="4" key="1">
    <citation type="submission" date="2015-06" db="EMBL/GenBank/DDBJ databases">
        <title>Complete genome sequence and metabolic analysis of phthalate degradation pathway in Gordonia sp. QH-11.</title>
        <authorList>
            <person name="Jin D."/>
            <person name="Kong X."/>
            <person name="Bai Z."/>
        </authorList>
    </citation>
    <scope>NUCLEOTIDE SEQUENCE [LARGE SCALE GENOMIC DNA]</scope>
    <source>
        <strain evidence="4">QH-11</strain>
    </source>
</reference>
<dbReference type="KEGG" id="goq:ACH46_10915"/>